<evidence type="ECO:0000313" key="5">
    <source>
        <dbReference type="EMBL" id="QDD70910.1"/>
    </source>
</evidence>
<evidence type="ECO:0000313" key="6">
    <source>
        <dbReference type="Proteomes" id="UP000312326"/>
    </source>
</evidence>
<dbReference type="SUPFAM" id="SSF46785">
    <property type="entry name" value="Winged helix' DNA-binding domain"/>
    <property type="match status" value="1"/>
</dbReference>
<organism evidence="5 6">
    <name type="scientific">Lactobacillus amylovorus</name>
    <dbReference type="NCBI Taxonomy" id="1604"/>
    <lineage>
        <taxon>Bacteria</taxon>
        <taxon>Bacillati</taxon>
        <taxon>Bacillota</taxon>
        <taxon>Bacilli</taxon>
        <taxon>Lactobacillales</taxon>
        <taxon>Lactobacillaceae</taxon>
        <taxon>Lactobacillus</taxon>
    </lineage>
</organism>
<dbReference type="InterPro" id="IPR000524">
    <property type="entry name" value="Tscrpt_reg_HTH_GntR"/>
</dbReference>
<protein>
    <recommendedName>
        <fullName evidence="4">HTH gntR-type domain-containing protein</fullName>
    </recommendedName>
</protein>
<feature type="domain" description="HTH gntR-type" evidence="4">
    <location>
        <begin position="6"/>
        <end position="74"/>
    </location>
</feature>
<dbReference type="PROSITE" id="PS50949">
    <property type="entry name" value="HTH_GNTR"/>
    <property type="match status" value="1"/>
</dbReference>
<keyword evidence="3" id="KW-0804">Transcription</keyword>
<evidence type="ECO:0000256" key="3">
    <source>
        <dbReference type="ARBA" id="ARBA00023163"/>
    </source>
</evidence>
<dbReference type="PANTHER" id="PTHR44846">
    <property type="entry name" value="MANNOSYL-D-GLYCERATE TRANSPORT/METABOLISM SYSTEM REPRESSOR MNGR-RELATED"/>
    <property type="match status" value="1"/>
</dbReference>
<dbReference type="AlphaFoldDB" id="A0A5B8EGW0"/>
<dbReference type="Pfam" id="PF00392">
    <property type="entry name" value="GntR"/>
    <property type="match status" value="1"/>
</dbReference>
<dbReference type="Proteomes" id="UP000312326">
    <property type="component" value="Chromosome"/>
</dbReference>
<dbReference type="PANTHER" id="PTHR44846:SF1">
    <property type="entry name" value="MANNOSYL-D-GLYCERATE TRANSPORT_METABOLISM SYSTEM REPRESSOR MNGR-RELATED"/>
    <property type="match status" value="1"/>
</dbReference>
<evidence type="ECO:0000256" key="2">
    <source>
        <dbReference type="ARBA" id="ARBA00023125"/>
    </source>
</evidence>
<dbReference type="GO" id="GO:0003700">
    <property type="term" value="F:DNA-binding transcription factor activity"/>
    <property type="evidence" value="ECO:0007669"/>
    <property type="project" value="InterPro"/>
</dbReference>
<gene>
    <name evidence="5" type="ORF">DM298_08625</name>
</gene>
<name>A0A5B8EGW0_LACAM</name>
<dbReference type="FunFam" id="1.10.10.10:FF:000079">
    <property type="entry name" value="GntR family transcriptional regulator"/>
    <property type="match status" value="1"/>
</dbReference>
<dbReference type="EMBL" id="CP029754">
    <property type="protein sequence ID" value="QDD70910.1"/>
    <property type="molecule type" value="Genomic_DNA"/>
</dbReference>
<proteinExistence type="predicted"/>
<keyword evidence="2" id="KW-0238">DNA-binding</keyword>
<dbReference type="GO" id="GO:0045892">
    <property type="term" value="P:negative regulation of DNA-templated transcription"/>
    <property type="evidence" value="ECO:0007669"/>
    <property type="project" value="TreeGrafter"/>
</dbReference>
<dbReference type="InterPro" id="IPR036390">
    <property type="entry name" value="WH_DNA-bd_sf"/>
</dbReference>
<reference evidence="5 6" key="1">
    <citation type="submission" date="2018-06" db="EMBL/GenBank/DDBJ databases">
        <title>Complete genome sequnece of Lactobacillus amylovorus PMRA3.</title>
        <authorList>
            <person name="Nam Y.-D."/>
            <person name="Chung W.-H."/>
            <person name="Park Y.S."/>
            <person name="Kang J."/>
        </authorList>
    </citation>
    <scope>NUCLEOTIDE SEQUENCE [LARGE SCALE GENOMIC DNA]</scope>
    <source>
        <strain evidence="5 6">PMRA3</strain>
    </source>
</reference>
<dbReference type="SUPFAM" id="SSF64288">
    <property type="entry name" value="Chorismate lyase-like"/>
    <property type="match status" value="1"/>
</dbReference>
<dbReference type="InterPro" id="IPR050679">
    <property type="entry name" value="Bact_HTH_transcr_reg"/>
</dbReference>
<dbReference type="PRINTS" id="PR00035">
    <property type="entry name" value="HTHGNTR"/>
</dbReference>
<dbReference type="RefSeq" id="WP_139962451.1">
    <property type="nucleotide sequence ID" value="NZ_CP029754.1"/>
</dbReference>
<sequence>METNTVPLYQKMMQALIHKIEIGALKENDKLPSEQELGKQFNISRITVRKALEELQNRNFIYKKQGQGSFVLERSKRNKHYRYLHIGDKIHEMGAKASSKILEFNIIADERHFDIKEKMGL</sequence>
<dbReference type="InterPro" id="IPR036388">
    <property type="entry name" value="WH-like_DNA-bd_sf"/>
</dbReference>
<evidence type="ECO:0000259" key="4">
    <source>
        <dbReference type="PROSITE" id="PS50949"/>
    </source>
</evidence>
<dbReference type="CDD" id="cd07377">
    <property type="entry name" value="WHTH_GntR"/>
    <property type="match status" value="1"/>
</dbReference>
<keyword evidence="1" id="KW-0805">Transcription regulation</keyword>
<dbReference type="InterPro" id="IPR028978">
    <property type="entry name" value="Chorismate_lyase_/UTRA_dom_sf"/>
</dbReference>
<evidence type="ECO:0000256" key="1">
    <source>
        <dbReference type="ARBA" id="ARBA00023015"/>
    </source>
</evidence>
<dbReference type="SMART" id="SM00345">
    <property type="entry name" value="HTH_GNTR"/>
    <property type="match status" value="1"/>
</dbReference>
<dbReference type="GO" id="GO:0003677">
    <property type="term" value="F:DNA binding"/>
    <property type="evidence" value="ECO:0007669"/>
    <property type="project" value="UniProtKB-KW"/>
</dbReference>
<accession>A0A5B8EGW0</accession>
<dbReference type="Gene3D" id="1.10.10.10">
    <property type="entry name" value="Winged helix-like DNA-binding domain superfamily/Winged helix DNA-binding domain"/>
    <property type="match status" value="1"/>
</dbReference>